<dbReference type="Proteomes" id="UP000718564">
    <property type="component" value="Unassembled WGS sequence"/>
</dbReference>
<reference evidence="3 4" key="1">
    <citation type="submission" date="2018-06" db="EMBL/GenBank/DDBJ databases">
        <title>Comparative genomics of Brasilonema spp. strains.</title>
        <authorList>
            <person name="Alvarenga D.O."/>
            <person name="Fiore M.F."/>
            <person name="Varani A.M."/>
        </authorList>
    </citation>
    <scope>NUCLEOTIDE SEQUENCE [LARGE SCALE GENOMIC DNA]</scope>
    <source>
        <strain evidence="3 4">SPC951</strain>
    </source>
</reference>
<dbReference type="SMART" id="SM00098">
    <property type="entry name" value="alkPPc"/>
    <property type="match status" value="1"/>
</dbReference>
<dbReference type="PANTHER" id="PTHR11596">
    <property type="entry name" value="ALKALINE PHOSPHATASE"/>
    <property type="match status" value="1"/>
</dbReference>
<keyword evidence="2" id="KW-0732">Signal</keyword>
<dbReference type="InterPro" id="IPR017850">
    <property type="entry name" value="Alkaline_phosphatase_core_sf"/>
</dbReference>
<gene>
    <name evidence="3" type="ORF">DP116_00805</name>
</gene>
<feature type="chain" id="PRO_5047465482" evidence="2">
    <location>
        <begin position="34"/>
        <end position="664"/>
    </location>
</feature>
<sequence>MISWFEKHVRAIAWLTSCLLLFTTLLIEQPAFAQEVSGNGVNVIIMIGDGMGWEPVRAAAITNGGSFYTRGEGRGLNLQKLKGYTYATTYGTTIFDQKSGRFSTGNSALDGTNNVTGQSNIRPGFSFKPLPFNPGTDLASGSGGATDPSLGNLTGWEVEKGGPNPWTPATPPPCDITVPVGKSINDVPNRFNCQAEYIKLSLPDSANTAFTLYTGVKSYNNAMVDIFEKPIETILQTARKQGKSTGLLTSVPISHATPGAAEASVNRRTKYDADYPTLDNIIQQSIRPDFNENPDRPDLEDIFLPTVLLGGGHPLDHDNTVNTPGQVGYKEPGTCNYVYIRASTYKELTGKTSLSDAEACKATASSNPNNRYGYRFLERSPNAAKLLLKTSREIDPNKGERLLGLYGARGQEGNIPVSGADGDYSITGLANFARQSSLYNRTNDAYKRGDIPVNDTDRPLQPGETNEAFIAREVNENPTLGDLTQAALNVLGKDKDGFWLMVEGGDVDWGIHDNNIDNIIGTVLDFDKAVGVAMKWIERNGGWQKNVLIVTADHDHYLTLYPNFPELLRTKGAKALTYGSETDSASVGHSFGSIPEDKYGWGSHTRRPVPVYYQGRPFKLDKYIGKGYKNYGFDVPGVPNAVDQVHIYKAMYEAITGKEPQDPS</sequence>
<evidence type="ECO:0000256" key="2">
    <source>
        <dbReference type="SAM" id="SignalP"/>
    </source>
</evidence>
<dbReference type="RefSeq" id="WP_169153347.1">
    <property type="nucleotide sequence ID" value="NZ_CAWPJE010000227.1"/>
</dbReference>
<name>A0ABX1P1U3_9CYAN</name>
<accession>A0ABX1P1U3</accession>
<comment type="caution">
    <text evidence="3">The sequence shown here is derived from an EMBL/GenBank/DDBJ whole genome shotgun (WGS) entry which is preliminary data.</text>
</comment>
<keyword evidence="4" id="KW-1185">Reference proteome</keyword>
<proteinExistence type="predicted"/>
<evidence type="ECO:0000313" key="3">
    <source>
        <dbReference type="EMBL" id="NMG18053.1"/>
    </source>
</evidence>
<dbReference type="EMBL" id="QMEB01000003">
    <property type="protein sequence ID" value="NMG18053.1"/>
    <property type="molecule type" value="Genomic_DNA"/>
</dbReference>
<feature type="signal peptide" evidence="2">
    <location>
        <begin position="1"/>
        <end position="33"/>
    </location>
</feature>
<evidence type="ECO:0000313" key="4">
    <source>
        <dbReference type="Proteomes" id="UP000718564"/>
    </source>
</evidence>
<dbReference type="InterPro" id="IPR001952">
    <property type="entry name" value="Alkaline_phosphatase"/>
</dbReference>
<dbReference type="SUPFAM" id="SSF53649">
    <property type="entry name" value="Alkaline phosphatase-like"/>
    <property type="match status" value="1"/>
</dbReference>
<dbReference type="Pfam" id="PF00245">
    <property type="entry name" value="Alk_phosphatase"/>
    <property type="match status" value="2"/>
</dbReference>
<dbReference type="PANTHER" id="PTHR11596:SF5">
    <property type="entry name" value="ALKALINE PHOSPHATASE"/>
    <property type="match status" value="1"/>
</dbReference>
<keyword evidence="1" id="KW-0597">Phosphoprotein</keyword>
<protein>
    <submittedName>
        <fullName evidence="3">Alkaline phosphatase</fullName>
    </submittedName>
</protein>
<evidence type="ECO:0000256" key="1">
    <source>
        <dbReference type="ARBA" id="ARBA00022553"/>
    </source>
</evidence>
<organism evidence="3 4">
    <name type="scientific">Brasilonema bromeliae SPC951</name>
    <dbReference type="NCBI Taxonomy" id="385972"/>
    <lineage>
        <taxon>Bacteria</taxon>
        <taxon>Bacillati</taxon>
        <taxon>Cyanobacteriota</taxon>
        <taxon>Cyanophyceae</taxon>
        <taxon>Nostocales</taxon>
        <taxon>Scytonemataceae</taxon>
        <taxon>Brasilonema</taxon>
        <taxon>Bromeliae group (in: Brasilonema)</taxon>
    </lineage>
</organism>
<dbReference type="Gene3D" id="3.40.720.10">
    <property type="entry name" value="Alkaline Phosphatase, subunit A"/>
    <property type="match status" value="3"/>
</dbReference>